<protein>
    <submittedName>
        <fullName evidence="2">Molybdopterin and thiamine biosynthesis protein</fullName>
    </submittedName>
</protein>
<dbReference type="Proteomes" id="UP000195991">
    <property type="component" value="Unassembled WGS sequence"/>
</dbReference>
<dbReference type="GO" id="GO:0006302">
    <property type="term" value="P:double-strand break repair"/>
    <property type="evidence" value="ECO:0007669"/>
    <property type="project" value="TreeGrafter"/>
</dbReference>
<sequence>MLKFNALKIEVITADKVFGTNIKFSPNVNIINGENSTGKSTCLNAILYALGVEELLGGKKGKTMKPALREVIEFNEEQFKILESHVYLEIENERMNTATIKRSIKSETRDANLITLFEGALLTRPELNYSSKDMYVHLSGAANNQLGFHSYLEKFIGWDLPKVSSYKGGDKKLYLQSLFPAFFIEQTRGWSDFLATIPTYYGIKNISKRAIEYILNLDVIENERKKQKIIDSKKNITSLWKENLDFIKSLAFEIQGKVEGIFDNPTIITEENKEQIFIGLERDSEFLALSKLKRQLQVEHMELELARTSLSGDVLEQNKEELDENMERLDLFEFQHKQMYTDYKLEVRNLESLREQLKQVEEDLIKNKDARRLKNLGSEMDLNLAKDICPTCYQEIKDSLLPQQIEQIPMNIDDNIQFLQSQKNMMQLSITANEETLLKKQDLMQHYRTEINELRKNIRILKREMISDERLPSEVEIQKAIKLENEIEKLDNVEKQFNEKLEILFSLSNEWIKVLNNESELPEEYFSLSDIKKLRALEEYFKGNVMEFGYKSAAVEDIKISEDKYFPTVNSFDMKFDASASDHIRGLWAYTVALYETSKEFTANHPGILVFDEPGQHQMEVKNIKSFFEKVYTLKGNCQVIISTSLKGEQFEDVIKNINFKLIEIDGKSIIPFE</sequence>
<dbReference type="Gene3D" id="3.40.50.300">
    <property type="entry name" value="P-loop containing nucleotide triphosphate hydrolases"/>
    <property type="match status" value="2"/>
</dbReference>
<feature type="coiled-coil region" evidence="1">
    <location>
        <begin position="340"/>
        <end position="370"/>
    </location>
</feature>
<dbReference type="PANTHER" id="PTHR32182">
    <property type="entry name" value="DNA REPLICATION AND REPAIR PROTEIN RECF"/>
    <property type="match status" value="1"/>
</dbReference>
<organism evidence="2 3">
    <name type="scientific">Bacillus thuringiensis</name>
    <dbReference type="NCBI Taxonomy" id="1428"/>
    <lineage>
        <taxon>Bacteria</taxon>
        <taxon>Bacillati</taxon>
        <taxon>Bacillota</taxon>
        <taxon>Bacilli</taxon>
        <taxon>Bacillales</taxon>
        <taxon>Bacillaceae</taxon>
        <taxon>Bacillus</taxon>
        <taxon>Bacillus cereus group</taxon>
    </lineage>
</organism>
<evidence type="ECO:0000313" key="2">
    <source>
        <dbReference type="EMBL" id="SCC30490.1"/>
    </source>
</evidence>
<dbReference type="InterPro" id="IPR027417">
    <property type="entry name" value="P-loop_NTPase"/>
</dbReference>
<accession>A0A1C4DH04</accession>
<dbReference type="GO" id="GO:0000731">
    <property type="term" value="P:DNA synthesis involved in DNA repair"/>
    <property type="evidence" value="ECO:0007669"/>
    <property type="project" value="TreeGrafter"/>
</dbReference>
<evidence type="ECO:0000313" key="3">
    <source>
        <dbReference type="Proteomes" id="UP000195991"/>
    </source>
</evidence>
<dbReference type="PANTHER" id="PTHR32182:SF0">
    <property type="entry name" value="DNA REPLICATION AND REPAIR PROTEIN RECF"/>
    <property type="match status" value="1"/>
</dbReference>
<dbReference type="EMBL" id="FMBI01000028">
    <property type="protein sequence ID" value="SCC30490.1"/>
    <property type="molecule type" value="Genomic_DNA"/>
</dbReference>
<dbReference type="SUPFAM" id="SSF52540">
    <property type="entry name" value="P-loop containing nucleoside triphosphate hydrolases"/>
    <property type="match status" value="1"/>
</dbReference>
<dbReference type="RefSeq" id="WP_087986098.1">
    <property type="nucleotide sequence ID" value="NZ_FMBI01000028.1"/>
</dbReference>
<reference evidence="2 3" key="1">
    <citation type="submission" date="2016-08" db="EMBL/GenBank/DDBJ databases">
        <authorList>
            <person name="Seilhamer J.J."/>
        </authorList>
    </citation>
    <scope>NUCLEOTIDE SEQUENCE [LARGE SCALE GENOMIC DNA]</scope>
    <source>
        <strain evidence="2 3">IEBC_T61001</strain>
    </source>
</reference>
<dbReference type="AlphaFoldDB" id="A0A1C4DH04"/>
<proteinExistence type="predicted"/>
<name>A0A1C4DH04_BACTU</name>
<keyword evidence="1" id="KW-0175">Coiled coil</keyword>
<evidence type="ECO:0000256" key="1">
    <source>
        <dbReference type="SAM" id="Coils"/>
    </source>
</evidence>
<gene>
    <name evidence="2" type="ORF">BTT61001_02406</name>
</gene>
<feature type="coiled-coil region" evidence="1">
    <location>
        <begin position="437"/>
        <end position="503"/>
    </location>
</feature>